<evidence type="ECO:0000313" key="2">
    <source>
        <dbReference type="Proteomes" id="UP001357223"/>
    </source>
</evidence>
<organism evidence="1 2">
    <name type="scientific">Niallia oryzisoli</name>
    <dbReference type="NCBI Taxonomy" id="1737571"/>
    <lineage>
        <taxon>Bacteria</taxon>
        <taxon>Bacillati</taxon>
        <taxon>Bacillota</taxon>
        <taxon>Bacilli</taxon>
        <taxon>Bacillales</taxon>
        <taxon>Bacillaceae</taxon>
        <taxon>Niallia</taxon>
    </lineage>
</organism>
<sequence>MAQTIIHSFRFGHPDLFPYCKKSMEGIDHQTLKEASTFYVINGTIEKIQ</sequence>
<keyword evidence="2" id="KW-1185">Reference proteome</keyword>
<gene>
    <name evidence="1" type="ORF">R4Z09_20930</name>
</gene>
<name>A0ABZ2CCI2_9BACI</name>
<evidence type="ECO:0000313" key="1">
    <source>
        <dbReference type="EMBL" id="WVX79732.1"/>
    </source>
</evidence>
<proteinExistence type="predicted"/>
<accession>A0ABZ2CCI2</accession>
<dbReference type="Proteomes" id="UP001357223">
    <property type="component" value="Chromosome"/>
</dbReference>
<reference evidence="1 2" key="1">
    <citation type="submission" date="2023-10" db="EMBL/GenBank/DDBJ databases">
        <title>Niallia locisalis sp.nov. isolated from a salt pond sample.</title>
        <authorList>
            <person name="Li X.-J."/>
            <person name="Dong L."/>
        </authorList>
    </citation>
    <scope>NUCLEOTIDE SEQUENCE [LARGE SCALE GENOMIC DNA]</scope>
    <source>
        <strain evidence="1 2">DSM 29761</strain>
    </source>
</reference>
<dbReference type="EMBL" id="CP137640">
    <property type="protein sequence ID" value="WVX79732.1"/>
    <property type="molecule type" value="Genomic_DNA"/>
</dbReference>
<dbReference type="RefSeq" id="WP_338448664.1">
    <property type="nucleotide sequence ID" value="NZ_CP137640.1"/>
</dbReference>
<protein>
    <submittedName>
        <fullName evidence="1">Uncharacterized protein</fullName>
    </submittedName>
</protein>